<dbReference type="Proteomes" id="UP001249851">
    <property type="component" value="Unassembled WGS sequence"/>
</dbReference>
<dbReference type="InterPro" id="IPR016024">
    <property type="entry name" value="ARM-type_fold"/>
</dbReference>
<gene>
    <name evidence="7" type="ORF">P5673_016928</name>
</gene>
<keyword evidence="8" id="KW-1185">Reference proteome</keyword>
<comment type="subcellular location">
    <subcellularLocation>
        <location evidence="3">Cytoplasm</location>
        <location evidence="3">Cytosol</location>
    </subcellularLocation>
    <subcellularLocation>
        <location evidence="2">Endoplasmic reticulum</location>
    </subcellularLocation>
    <subcellularLocation>
        <location evidence="1">Mitochondrion</location>
    </subcellularLocation>
</comment>
<keyword evidence="5" id="KW-0256">Endoplasmic reticulum</keyword>
<dbReference type="Pfam" id="PF00514">
    <property type="entry name" value="Arm"/>
    <property type="match status" value="1"/>
</dbReference>
<evidence type="ECO:0000256" key="1">
    <source>
        <dbReference type="ARBA" id="ARBA00004173"/>
    </source>
</evidence>
<reference evidence="7" key="2">
    <citation type="journal article" date="2023" name="Science">
        <title>Genomic signatures of disease resistance in endangered staghorn corals.</title>
        <authorList>
            <person name="Vollmer S.V."/>
            <person name="Selwyn J.D."/>
            <person name="Despard B.A."/>
            <person name="Roesel C.L."/>
        </authorList>
    </citation>
    <scope>NUCLEOTIDE SEQUENCE</scope>
    <source>
        <strain evidence="7">K2</strain>
    </source>
</reference>
<name>A0AAD9QFW4_ACRCE</name>
<evidence type="ECO:0000256" key="3">
    <source>
        <dbReference type="ARBA" id="ARBA00004514"/>
    </source>
</evidence>
<dbReference type="SUPFAM" id="SSF48371">
    <property type="entry name" value="ARM repeat"/>
    <property type="match status" value="1"/>
</dbReference>
<protein>
    <submittedName>
        <fullName evidence="7">Rap1 GTPase-GDP dissociation stimulator 1</fullName>
    </submittedName>
</protein>
<dbReference type="GO" id="GO:0005085">
    <property type="term" value="F:guanyl-nucleotide exchange factor activity"/>
    <property type="evidence" value="ECO:0007669"/>
    <property type="project" value="InterPro"/>
</dbReference>
<reference evidence="7" key="1">
    <citation type="journal article" date="2023" name="G3 (Bethesda)">
        <title>Whole genome assembly and annotation of the endangered Caribbean coral Acropora cervicornis.</title>
        <authorList>
            <person name="Selwyn J.D."/>
            <person name="Vollmer S.V."/>
        </authorList>
    </citation>
    <scope>NUCLEOTIDE SEQUENCE</scope>
    <source>
        <strain evidence="7">K2</strain>
    </source>
</reference>
<organism evidence="7 8">
    <name type="scientific">Acropora cervicornis</name>
    <name type="common">Staghorn coral</name>
    <dbReference type="NCBI Taxonomy" id="6130"/>
    <lineage>
        <taxon>Eukaryota</taxon>
        <taxon>Metazoa</taxon>
        <taxon>Cnidaria</taxon>
        <taxon>Anthozoa</taxon>
        <taxon>Hexacorallia</taxon>
        <taxon>Scleractinia</taxon>
        <taxon>Astrocoeniina</taxon>
        <taxon>Acroporidae</taxon>
        <taxon>Acropora</taxon>
    </lineage>
</organism>
<keyword evidence="4" id="KW-0963">Cytoplasm</keyword>
<evidence type="ECO:0000256" key="2">
    <source>
        <dbReference type="ARBA" id="ARBA00004240"/>
    </source>
</evidence>
<dbReference type="AlphaFoldDB" id="A0AAD9QFW4"/>
<proteinExistence type="predicted"/>
<dbReference type="InterPro" id="IPR011989">
    <property type="entry name" value="ARM-like"/>
</dbReference>
<dbReference type="InterPro" id="IPR040144">
    <property type="entry name" value="RAP1GDS1"/>
</dbReference>
<comment type="caution">
    <text evidence="7">The sequence shown here is derived from an EMBL/GenBank/DDBJ whole genome shotgun (WGS) entry which is preliminary data.</text>
</comment>
<dbReference type="GO" id="GO:0005829">
    <property type="term" value="C:cytosol"/>
    <property type="evidence" value="ECO:0007669"/>
    <property type="project" value="UniProtKB-SubCell"/>
</dbReference>
<dbReference type="EMBL" id="JARQWQ010000036">
    <property type="protein sequence ID" value="KAK2560561.1"/>
    <property type="molecule type" value="Genomic_DNA"/>
</dbReference>
<dbReference type="PANTHER" id="PTHR10957">
    <property type="entry name" value="RAP1 GTPASE-GDP DISSOCIATION STIMULATOR 1"/>
    <property type="match status" value="1"/>
</dbReference>
<dbReference type="InterPro" id="IPR000225">
    <property type="entry name" value="Armadillo"/>
</dbReference>
<dbReference type="SMART" id="SM00185">
    <property type="entry name" value="ARM"/>
    <property type="match status" value="4"/>
</dbReference>
<dbReference type="GO" id="GO:0005783">
    <property type="term" value="C:endoplasmic reticulum"/>
    <property type="evidence" value="ECO:0007669"/>
    <property type="project" value="UniProtKB-SubCell"/>
</dbReference>
<dbReference type="Gene3D" id="1.25.10.10">
    <property type="entry name" value="Leucine-rich Repeat Variant"/>
    <property type="match status" value="2"/>
</dbReference>
<accession>A0AAD9QFW4</accession>
<evidence type="ECO:0000313" key="7">
    <source>
        <dbReference type="EMBL" id="KAK2560561.1"/>
    </source>
</evidence>
<dbReference type="GO" id="GO:0005739">
    <property type="term" value="C:mitochondrion"/>
    <property type="evidence" value="ECO:0007669"/>
    <property type="project" value="UniProtKB-SubCell"/>
</dbReference>
<evidence type="ECO:0000256" key="6">
    <source>
        <dbReference type="ARBA" id="ARBA00023128"/>
    </source>
</evidence>
<keyword evidence="6" id="KW-0496">Mitochondrion</keyword>
<sequence length="502" mass="55150">MKELSELLQKLKLDAEQTKTLDFNVADSIITALQSKQDPLDDTTIEGILEMILVLLAIDHTPRNKAKVLMLIAEIAKSEETRVPCVKAGLISTLLSHLESEELSVVLQALRAIGNISYENEQAKSVLLECQGAEKIVKKLGDLEKNFDEKSDNRIELAACGSLLNVASDDGALADEAVSFGAISFLFGFVKQSVHSNPNLCQMALSALSVLVSSDKGKESFLEGEGVAILRMVLEESDDDELIDLGFEIVTSLILDDNVKKALVKQGYTEYLLKVVSSLKDEKNDELAKQRVQSSADIIVMLLTEDESMKVLFGDGNGAVLKAYENCIKLVEIGAHEKLLDLLARTSRSEDPGRRQQAVFSALKNLSMPASNKVKLVESGCLDVILPLLSTSPFVQFKVLEISEQVIKFGGLTPIIEMFRDSGLIQTLIKLIKTQGINPQTCYNAMAVLESFSLKEYFHRDLEVAGLNKALDDLTSHDNANVKKRALIILTRIKAQKIAQQD</sequence>
<evidence type="ECO:0000256" key="4">
    <source>
        <dbReference type="ARBA" id="ARBA00022490"/>
    </source>
</evidence>
<evidence type="ECO:0000313" key="8">
    <source>
        <dbReference type="Proteomes" id="UP001249851"/>
    </source>
</evidence>
<evidence type="ECO:0000256" key="5">
    <source>
        <dbReference type="ARBA" id="ARBA00022824"/>
    </source>
</evidence>